<dbReference type="AlphaFoldDB" id="A0A370XC50"/>
<organism evidence="1 2">
    <name type="scientific">Dyella psychrodurans</name>
    <dbReference type="NCBI Taxonomy" id="1927960"/>
    <lineage>
        <taxon>Bacteria</taxon>
        <taxon>Pseudomonadati</taxon>
        <taxon>Pseudomonadota</taxon>
        <taxon>Gammaproteobacteria</taxon>
        <taxon>Lysobacterales</taxon>
        <taxon>Rhodanobacteraceae</taxon>
        <taxon>Dyella</taxon>
    </lineage>
</organism>
<dbReference type="EMBL" id="QRBF01000001">
    <property type="protein sequence ID" value="RDS85857.1"/>
    <property type="molecule type" value="Genomic_DNA"/>
</dbReference>
<sequence>MTPRILLDPRLIRYVHGWATPPKAEPPWRDATPAERIALLAPASIARFRLACDTGVTDTACAQMPYVGPALWDEIRRAEPERRARSMGWLRALSAEEKRRLVEAWHTLRDAAHQARADEVLAQRHERRAAIARARALGWTPPQRA</sequence>
<name>A0A370XC50_9GAMM</name>
<keyword evidence="2" id="KW-1185">Reference proteome</keyword>
<reference evidence="1 2" key="1">
    <citation type="submission" date="2018-07" db="EMBL/GenBank/DDBJ databases">
        <title>Dyella monticola sp. nov. and Dyella psychrodurans sp. nov. isolated from monsoon evergreen broad-leaved forest soil of Dinghu Mountain, China.</title>
        <authorList>
            <person name="Gao Z."/>
            <person name="Qiu L."/>
        </authorList>
    </citation>
    <scope>NUCLEOTIDE SEQUENCE [LARGE SCALE GENOMIC DNA]</scope>
    <source>
        <strain evidence="1 2">4MSK11</strain>
    </source>
</reference>
<evidence type="ECO:0000313" key="2">
    <source>
        <dbReference type="Proteomes" id="UP000255334"/>
    </source>
</evidence>
<dbReference type="Proteomes" id="UP000255334">
    <property type="component" value="Unassembled WGS sequence"/>
</dbReference>
<accession>A0A370XC50</accession>
<gene>
    <name evidence="1" type="ORF">DWU99_00865</name>
</gene>
<proteinExistence type="predicted"/>
<dbReference type="RefSeq" id="WP_115476108.1">
    <property type="nucleotide sequence ID" value="NZ_QRBF01000001.1"/>
</dbReference>
<protein>
    <submittedName>
        <fullName evidence="1">Uncharacterized protein</fullName>
    </submittedName>
</protein>
<comment type="caution">
    <text evidence="1">The sequence shown here is derived from an EMBL/GenBank/DDBJ whole genome shotgun (WGS) entry which is preliminary data.</text>
</comment>
<evidence type="ECO:0000313" key="1">
    <source>
        <dbReference type="EMBL" id="RDS85857.1"/>
    </source>
</evidence>